<feature type="compositionally biased region" description="Polar residues" evidence="6">
    <location>
        <begin position="1164"/>
        <end position="1174"/>
    </location>
</feature>
<feature type="compositionally biased region" description="Polar residues" evidence="6">
    <location>
        <begin position="1129"/>
        <end position="1147"/>
    </location>
</feature>
<feature type="domain" description="Reverse transcriptase" evidence="7">
    <location>
        <begin position="1517"/>
        <end position="1668"/>
    </location>
</feature>
<dbReference type="EMBL" id="OIVN01004371">
    <property type="protein sequence ID" value="SPD16983.1"/>
    <property type="molecule type" value="Genomic_DNA"/>
</dbReference>
<evidence type="ECO:0000256" key="1">
    <source>
        <dbReference type="ARBA" id="ARBA00022679"/>
    </source>
</evidence>
<dbReference type="PANTHER" id="PTHR37984:SF5">
    <property type="entry name" value="PROTEIN NYNRIN-LIKE"/>
    <property type="match status" value="1"/>
</dbReference>
<dbReference type="CDD" id="cd01647">
    <property type="entry name" value="RT_LTR"/>
    <property type="match status" value="2"/>
</dbReference>
<feature type="compositionally biased region" description="Polar residues" evidence="6">
    <location>
        <begin position="1002"/>
        <end position="1024"/>
    </location>
</feature>
<dbReference type="InterPro" id="IPR036397">
    <property type="entry name" value="RNaseH_sf"/>
</dbReference>
<dbReference type="Pfam" id="PF00078">
    <property type="entry name" value="RVT_1"/>
    <property type="match status" value="2"/>
</dbReference>
<dbReference type="GO" id="GO:0016779">
    <property type="term" value="F:nucleotidyltransferase activity"/>
    <property type="evidence" value="ECO:0007669"/>
    <property type="project" value="UniProtKB-KW"/>
</dbReference>
<evidence type="ECO:0000259" key="7">
    <source>
        <dbReference type="Pfam" id="PF00078"/>
    </source>
</evidence>
<dbReference type="Gene3D" id="1.10.340.70">
    <property type="match status" value="4"/>
</dbReference>
<dbReference type="SUPFAM" id="SSF56672">
    <property type="entry name" value="DNA/RNA polymerases"/>
    <property type="match status" value="2"/>
</dbReference>
<sequence length="2237" mass="254840">MSSTACIKWIKIGSPSFKPTLIVGLLLASSQVDCTNPCIASLIFLALDLVIGPSGTSLYDEVAPVGEALLAKPVGIPLPKWEEIKDASETDLRDLLELKRKRREEASTNKSQPQCVRVRLPDGRIPLCLTMNEANGSESANAAESAAIDPKISAKEELELKSLKRIKKLLAAGFIKPIQHPWWLSNIIPVKKKNSQICYCVDFRNLNKACPKDESLLPNMDLLSDSAVGHAMFFFMDGFSGYNQIFMSPKDAEKTAFRTPIGNFYYTVMPFSLKNAGATYQKTMTAMFHDMIHREIEDYVNDIVVKSKTREDHFGILKKVFERCRLYKLKMNPLKCAFGVSAGKFLGFLVHYHGIDVDPGRASAIATMKSPTTHKELKSFLRKLSYIRRFIPGLTAMTSAFAPLLKKGALFCWSNERQQAFEKKLEAKFNTFEIEHAQRNENRYANALATLRSQIAFKGEEMDVTICKKTEPITELLKKKFEELFPSQEDWRAPIKAKLMSPAVVADLREIKDYTLIFGDLYRRLPGGVLTRCISMEEAKKKLLEVHEKTYGDGGAINLYRRLQRLRYFWPSMSAEAADLKSQCLTCQFYHSNKEVYATFISIDWRTPFIEYFLERILPPNPKDAYRLKRLALRYFVEGGTLFWKGFHGELLRCLSLLESQMVMRETHAGECGEHQGKKRVYQYLLTLGYYWPTMKKDAIDFVKTCHTCQVQANLIHTHPTSLQNMATPWPFHTWGLDLIGPINLASDGRFARELDTDSSDSEAYFPNLFDSPIASDTLSLTSSHTMGDHEEDQPIKTLHDYLHPTRNSSPSCIMFPANQQNFDFKPGMIPLLPTFHGMDNENPYVHIREFEEVVATFHSQLGSIDTVRLKFFPFSLKDKAKSWLYSLRPRSIASWGEMTHIFFKKYFPEHKTNAFKRQISTFEQRESESLYQAWERFKDLLSLCPHHGYESWRTVSCFYEGLLPRDRQFVEMMCNGEFLQKDPDEAIEYLNHLAEKAHTWTGPSATESTNRSKPHTSTSSSGGIYQLKEEDGLRAQIAQLTKEIETLKMRGTSGTKQGYQVEMHEECSVCHDPEHPTKDCPMLPSVVGVFEEHCGAIGNFRKPFSPYSETYNPGWRNHPNFGWKNDTHSSQQPSMPQRNFSQSYPSQHAPPPQQFTPTHVPHQAQQQFPSSSNSLESTIHAFLETQSKTNQKHDALLNQLAEENKEMKSHISKLTNALTVNEKGKFPSQPQIPQGQHMAQGSQNKKNVEHVNEVTTRSGKNVDSPHIEEQEKSSDNVDLPTTSEPLTRPISVPFPQALKASRKLDSSPEILENLRQVRINLPLLHVIKQVPSYAKILKDLCTMKRKHNVKKTAFLTEQVSALIQHNTPPKYKDPGCPTISCIIGDHDIEQALLDLGASVNLMPYSVYLQLGLGEIKPTMVVLQLADRAGKKLALTRVNRSVCASAYRMGALFTAYEESANAAESAAIDPKISAKEELELKSLKRIKKLLAAGFTKPIQHPWWLSNIIPVKKKNSQICYCVDFRNLNKACPKDESLLPNMDLLSDSAVGHAMFFFMDGFSGYNQIFMSPKDAEKTAFRTPIGNFYYTVMPFSLKNAGATYQKTMTAMFHDMIHREIEDYVNDIVVKSKTREDHFGILKKVFERCRLYKLKMNPLKCAFGVSAGKFLGFLVHYHGIDVDPGRASAIATMKSPTTHKELKSFLRKLSYIRRFIPGLTAMTSAFAPLLKKGALFCWSNERQQAFEKVQDIMTKLPTVYSIWTLRFDGSSTATSGGAGIVLYKEHAQRNENRYANALATLRSQIAFKGEEMDVTICKKTEPITELLKKKFEELFPSQEDWRAPIKAKLMSPAVVADLREIKDYTLIFGDLYRRLPGGVLTRCISMEEAKKKLLEVHEKTYGDGGAINLYRRLQRLRYFWPSMSAEAADLKSQCLTCQFYHSNKEVYATFISIDWRTPFIEYFLERILPPNPKDAYRLKRLALRYFVEGGTLFWKGFHGELLRCLSLLESQMVMRETHAGECGEHQGKKRVYQYLLTLGYYWPTMKKDAIDFVKTCHTCQVQANLIHTHPTSLQNMATPWPFHTWGLDLIGPINLASDDVREVLEHYQVKHQRSTPYYLQGNGQAKATNRMLLRILSKMVFDYGNDWKAHLADVLWAYRSSPKTAIGFTPFSFIYGTDIISPTELVVPSPRVMQGSELEVYANMCVEAWMADLEGLDEARELAKAKSQRNYQKMANVYSKAL</sequence>
<feature type="compositionally biased region" description="Basic and acidic residues" evidence="6">
    <location>
        <begin position="1264"/>
        <end position="1276"/>
    </location>
</feature>
<reference evidence="10" key="1">
    <citation type="submission" date="2018-02" db="EMBL/GenBank/DDBJ databases">
        <authorList>
            <person name="Cohen D.B."/>
            <person name="Kent A.D."/>
        </authorList>
    </citation>
    <scope>NUCLEOTIDE SEQUENCE</scope>
</reference>
<organism evidence="10">
    <name type="scientific">Fagus sylvatica</name>
    <name type="common">Beechnut</name>
    <dbReference type="NCBI Taxonomy" id="28930"/>
    <lineage>
        <taxon>Eukaryota</taxon>
        <taxon>Viridiplantae</taxon>
        <taxon>Streptophyta</taxon>
        <taxon>Embryophyta</taxon>
        <taxon>Tracheophyta</taxon>
        <taxon>Spermatophyta</taxon>
        <taxon>Magnoliopsida</taxon>
        <taxon>eudicotyledons</taxon>
        <taxon>Gunneridae</taxon>
        <taxon>Pentapetalae</taxon>
        <taxon>rosids</taxon>
        <taxon>fabids</taxon>
        <taxon>Fagales</taxon>
        <taxon>Fagaceae</taxon>
        <taxon>Fagus</taxon>
    </lineage>
</organism>
<keyword evidence="4" id="KW-0378">Hydrolase</keyword>
<protein>
    <recommendedName>
        <fullName evidence="11">Reverse transcriptase domain-containing protein</fullName>
    </recommendedName>
</protein>
<evidence type="ECO:0000256" key="6">
    <source>
        <dbReference type="SAM" id="MobiDB-lite"/>
    </source>
</evidence>
<feature type="domain" description="Integrase zinc-binding" evidence="9">
    <location>
        <begin position="661"/>
        <end position="711"/>
    </location>
</feature>
<dbReference type="InterPro" id="IPR021109">
    <property type="entry name" value="Peptidase_aspartic_dom_sf"/>
</dbReference>
<evidence type="ECO:0000256" key="2">
    <source>
        <dbReference type="ARBA" id="ARBA00022695"/>
    </source>
</evidence>
<dbReference type="GO" id="GO:0003676">
    <property type="term" value="F:nucleic acid binding"/>
    <property type="evidence" value="ECO:0007669"/>
    <property type="project" value="InterPro"/>
</dbReference>
<dbReference type="InterPro" id="IPR043502">
    <property type="entry name" value="DNA/RNA_pol_sf"/>
</dbReference>
<dbReference type="InterPro" id="IPR000477">
    <property type="entry name" value="RT_dom"/>
</dbReference>
<dbReference type="InterPro" id="IPR043128">
    <property type="entry name" value="Rev_trsase/Diguanyl_cyclase"/>
</dbReference>
<keyword evidence="5" id="KW-0175">Coiled coil</keyword>
<feature type="compositionally biased region" description="Polar residues" evidence="6">
    <location>
        <begin position="1229"/>
        <end position="1246"/>
    </location>
</feature>
<dbReference type="SUPFAM" id="SSF53098">
    <property type="entry name" value="Ribonuclease H-like"/>
    <property type="match status" value="1"/>
</dbReference>
<feature type="region of interest" description="Disordered" evidence="6">
    <location>
        <begin position="1224"/>
        <end position="1291"/>
    </location>
</feature>
<feature type="coiled-coil region" evidence="5">
    <location>
        <begin position="1187"/>
        <end position="1218"/>
    </location>
</feature>
<name>A0A2N9HYX2_FAGSY</name>
<evidence type="ECO:0000313" key="10">
    <source>
        <dbReference type="EMBL" id="SPD16983.1"/>
    </source>
</evidence>
<dbReference type="Gene3D" id="3.30.420.10">
    <property type="entry name" value="Ribonuclease H-like superfamily/Ribonuclease H"/>
    <property type="match status" value="1"/>
</dbReference>
<gene>
    <name evidence="10" type="ORF">FSB_LOCUS44865</name>
</gene>
<proteinExistence type="predicted"/>
<evidence type="ECO:0000259" key="8">
    <source>
        <dbReference type="Pfam" id="PF03732"/>
    </source>
</evidence>
<keyword evidence="4" id="KW-0255">Endonuclease</keyword>
<feature type="domain" description="Integrase zinc-binding" evidence="9">
    <location>
        <begin position="2006"/>
        <end position="2056"/>
    </location>
</feature>
<feature type="region of interest" description="Disordered" evidence="6">
    <location>
        <begin position="1123"/>
        <end position="1174"/>
    </location>
</feature>
<keyword evidence="2" id="KW-0548">Nucleotidyltransferase</keyword>
<dbReference type="InterPro" id="IPR005162">
    <property type="entry name" value="Retrotrans_gag_dom"/>
</dbReference>
<dbReference type="Gene3D" id="3.30.70.270">
    <property type="match status" value="4"/>
</dbReference>
<dbReference type="PANTHER" id="PTHR37984">
    <property type="entry name" value="PROTEIN CBG26694"/>
    <property type="match status" value="1"/>
</dbReference>
<dbReference type="Gene3D" id="2.40.70.10">
    <property type="entry name" value="Acid Proteases"/>
    <property type="match status" value="1"/>
</dbReference>
<dbReference type="InterPro" id="IPR050951">
    <property type="entry name" value="Retrovirus_Pol_polyprotein"/>
</dbReference>
<evidence type="ECO:0008006" key="11">
    <source>
        <dbReference type="Google" id="ProtNLM"/>
    </source>
</evidence>
<dbReference type="InterPro" id="IPR012337">
    <property type="entry name" value="RNaseH-like_sf"/>
</dbReference>
<dbReference type="GO" id="GO:0004519">
    <property type="term" value="F:endonuclease activity"/>
    <property type="evidence" value="ECO:0007669"/>
    <property type="project" value="UniProtKB-KW"/>
</dbReference>
<evidence type="ECO:0000256" key="5">
    <source>
        <dbReference type="SAM" id="Coils"/>
    </source>
</evidence>
<dbReference type="Gene3D" id="3.10.10.10">
    <property type="entry name" value="HIV Type 1 Reverse Transcriptase, subunit A, domain 1"/>
    <property type="match status" value="2"/>
</dbReference>
<dbReference type="CDD" id="cd00303">
    <property type="entry name" value="retropepsin_like"/>
    <property type="match status" value="1"/>
</dbReference>
<evidence type="ECO:0000259" key="9">
    <source>
        <dbReference type="Pfam" id="PF17921"/>
    </source>
</evidence>
<feature type="domain" description="Reverse transcriptase" evidence="7">
    <location>
        <begin position="197"/>
        <end position="348"/>
    </location>
</feature>
<accession>A0A2N9HYX2</accession>
<keyword evidence="1" id="KW-0808">Transferase</keyword>
<evidence type="ECO:0000256" key="4">
    <source>
        <dbReference type="ARBA" id="ARBA00022759"/>
    </source>
</evidence>
<keyword evidence="3" id="KW-0540">Nuclease</keyword>
<dbReference type="Pfam" id="PF17921">
    <property type="entry name" value="Integrase_H2C2"/>
    <property type="match status" value="2"/>
</dbReference>
<feature type="region of interest" description="Disordered" evidence="6">
    <location>
        <begin position="1001"/>
        <end position="1027"/>
    </location>
</feature>
<feature type="domain" description="Retrotransposon gag" evidence="8">
    <location>
        <begin position="871"/>
        <end position="964"/>
    </location>
</feature>
<dbReference type="InterPro" id="IPR041588">
    <property type="entry name" value="Integrase_H2C2"/>
</dbReference>
<evidence type="ECO:0000256" key="3">
    <source>
        <dbReference type="ARBA" id="ARBA00022722"/>
    </source>
</evidence>
<dbReference type="Pfam" id="PF03732">
    <property type="entry name" value="Retrotrans_gag"/>
    <property type="match status" value="1"/>
</dbReference>